<evidence type="ECO:0000256" key="1">
    <source>
        <dbReference type="SAM" id="MobiDB-lite"/>
    </source>
</evidence>
<name>A0ABU0HLT8_9HYPH</name>
<organism evidence="2 3">
    <name type="scientific">Methylobacterium persicinum</name>
    <dbReference type="NCBI Taxonomy" id="374426"/>
    <lineage>
        <taxon>Bacteria</taxon>
        <taxon>Pseudomonadati</taxon>
        <taxon>Pseudomonadota</taxon>
        <taxon>Alphaproteobacteria</taxon>
        <taxon>Hyphomicrobiales</taxon>
        <taxon>Methylobacteriaceae</taxon>
        <taxon>Methylobacterium</taxon>
    </lineage>
</organism>
<feature type="compositionally biased region" description="Basic and acidic residues" evidence="1">
    <location>
        <begin position="58"/>
        <end position="67"/>
    </location>
</feature>
<evidence type="ECO:0000313" key="2">
    <source>
        <dbReference type="EMBL" id="MDQ0443282.1"/>
    </source>
</evidence>
<keyword evidence="3" id="KW-1185">Reference proteome</keyword>
<sequence>MLASEQDGEVAGAARAITRALAADNLDLHDLSRLLTGRASADSARHDHANPKPPHPGETPEERRSEPRFRRVLLTGKILLPNGGIIDCKVRNRSADGALLQLASLIGIPDQFVLRFPSTNEAFGVEIIWRGEREIGVRRI</sequence>
<accession>A0ABU0HLT8</accession>
<protein>
    <recommendedName>
        <fullName evidence="4">PilZ domain-containing protein</fullName>
    </recommendedName>
</protein>
<reference evidence="2 3" key="1">
    <citation type="submission" date="2023-07" db="EMBL/GenBank/DDBJ databases">
        <title>Genomic Encyclopedia of Type Strains, Phase IV (KMG-IV): sequencing the most valuable type-strain genomes for metagenomic binning, comparative biology and taxonomic classification.</title>
        <authorList>
            <person name="Goeker M."/>
        </authorList>
    </citation>
    <scope>NUCLEOTIDE SEQUENCE [LARGE SCALE GENOMIC DNA]</scope>
    <source>
        <strain evidence="2 3">DSM 19562</strain>
    </source>
</reference>
<comment type="caution">
    <text evidence="2">The sequence shown here is derived from an EMBL/GenBank/DDBJ whole genome shotgun (WGS) entry which is preliminary data.</text>
</comment>
<dbReference type="RefSeq" id="WP_238248997.1">
    <property type="nucleotide sequence ID" value="NZ_BPQX01000026.1"/>
</dbReference>
<dbReference type="SUPFAM" id="SSF141371">
    <property type="entry name" value="PilZ domain-like"/>
    <property type="match status" value="1"/>
</dbReference>
<evidence type="ECO:0008006" key="4">
    <source>
        <dbReference type="Google" id="ProtNLM"/>
    </source>
</evidence>
<gene>
    <name evidence="2" type="ORF">QO016_002780</name>
</gene>
<proteinExistence type="predicted"/>
<dbReference type="EMBL" id="JAUSVV010000005">
    <property type="protein sequence ID" value="MDQ0443282.1"/>
    <property type="molecule type" value="Genomic_DNA"/>
</dbReference>
<feature type="region of interest" description="Disordered" evidence="1">
    <location>
        <begin position="39"/>
        <end position="67"/>
    </location>
</feature>
<dbReference type="Proteomes" id="UP001236369">
    <property type="component" value="Unassembled WGS sequence"/>
</dbReference>
<evidence type="ECO:0000313" key="3">
    <source>
        <dbReference type="Proteomes" id="UP001236369"/>
    </source>
</evidence>